<organism evidence="1 2">
    <name type="scientific">Paraclostridium ghonii</name>
    <dbReference type="NCBI Taxonomy" id="29358"/>
    <lineage>
        <taxon>Bacteria</taxon>
        <taxon>Bacillati</taxon>
        <taxon>Bacillota</taxon>
        <taxon>Clostridia</taxon>
        <taxon>Peptostreptococcales</taxon>
        <taxon>Peptostreptococcaceae</taxon>
        <taxon>Paraclostridium</taxon>
    </lineage>
</organism>
<accession>A0ABU0N0E3</accession>
<dbReference type="RefSeq" id="WP_307505638.1">
    <property type="nucleotide sequence ID" value="NZ_BAAACE010000021.1"/>
</dbReference>
<gene>
    <name evidence="1" type="ORF">QOZ92_001563</name>
</gene>
<dbReference type="EMBL" id="JAUSWG010000005">
    <property type="protein sequence ID" value="MDQ0556449.1"/>
    <property type="molecule type" value="Genomic_DNA"/>
</dbReference>
<protein>
    <submittedName>
        <fullName evidence="1">Uncharacterized protein</fullName>
    </submittedName>
</protein>
<proteinExistence type="predicted"/>
<evidence type="ECO:0000313" key="2">
    <source>
        <dbReference type="Proteomes" id="UP001232584"/>
    </source>
</evidence>
<keyword evidence="2" id="KW-1185">Reference proteome</keyword>
<name>A0ABU0N0E3_9FIRM</name>
<sequence>MNIRLAISKLSKLEEAEVVTSARFNKNYLGAKGKLKSITMSDDEVVEILGEDGLNIYIPIADIKEILDYPTSITILTRNIQILFRWKISLETNEGDLELSKI</sequence>
<evidence type="ECO:0000313" key="1">
    <source>
        <dbReference type="EMBL" id="MDQ0556449.1"/>
    </source>
</evidence>
<dbReference type="Proteomes" id="UP001232584">
    <property type="component" value="Unassembled WGS sequence"/>
</dbReference>
<comment type="caution">
    <text evidence="1">The sequence shown here is derived from an EMBL/GenBank/DDBJ whole genome shotgun (WGS) entry which is preliminary data.</text>
</comment>
<reference evidence="1 2" key="1">
    <citation type="submission" date="2023-07" db="EMBL/GenBank/DDBJ databases">
        <title>Genomic Encyclopedia of Type Strains, Phase IV (KMG-IV): sequencing the most valuable type-strain genomes for metagenomic binning, comparative biology and taxonomic classification.</title>
        <authorList>
            <person name="Goeker M."/>
        </authorList>
    </citation>
    <scope>NUCLEOTIDE SEQUENCE [LARGE SCALE GENOMIC DNA]</scope>
    <source>
        <strain evidence="1 2">DSM 15049</strain>
    </source>
</reference>